<gene>
    <name evidence="3" type="ORF">DT065_16045</name>
</gene>
<evidence type="ECO:0000256" key="1">
    <source>
        <dbReference type="ARBA" id="ARBA00022679"/>
    </source>
</evidence>
<protein>
    <submittedName>
        <fullName evidence="3">Nicotianamine synthase</fullName>
    </submittedName>
</protein>
<evidence type="ECO:0000313" key="3">
    <source>
        <dbReference type="EMBL" id="AXF57355.1"/>
    </source>
</evidence>
<keyword evidence="2" id="KW-0949">S-adenosyl-L-methionine</keyword>
<evidence type="ECO:0000313" key="4">
    <source>
        <dbReference type="Proteomes" id="UP000252100"/>
    </source>
</evidence>
<dbReference type="Pfam" id="PF03059">
    <property type="entry name" value="NAS"/>
    <property type="match status" value="1"/>
</dbReference>
<dbReference type="Proteomes" id="UP000252100">
    <property type="component" value="Chromosome"/>
</dbReference>
<dbReference type="AlphaFoldDB" id="A0A345C2C4"/>
<dbReference type="RefSeq" id="WP_114375094.1">
    <property type="nucleotide sequence ID" value="NZ_CP031092.1"/>
</dbReference>
<keyword evidence="1" id="KW-0808">Transferase</keyword>
<dbReference type="OrthoDB" id="2564759at2"/>
<sequence length="274" mass="31436">MNVSLFKNEQKDEILAFYKYAYHILKREKDLSPANPLINQTLSNLVHKLSTPIEDAHMILDNPYIQEIKDDMIEHLAAAECDMETYFGSYFAENASSLSDLSSFLYWDNYKELTETEVNKLYDLPFSWKELNHICFIGAGALPLSPLLMSTKLHATIDCLDIEKSAYSVGNALIHRLHKDEQLFYKYKDGEAFNYQDTDLVVIASLVPNKELIIEQIRRTNPNTIIALRSAENLHTLLYHPINIAIIEQLGYQLIGNTVANSFIINSTLFFAYQ</sequence>
<dbReference type="InterPro" id="IPR004298">
    <property type="entry name" value="Nicotian_synth"/>
</dbReference>
<organism evidence="3 4">
    <name type="scientific">Salicibibacter kimchii</name>
    <dbReference type="NCBI Taxonomy" id="2099786"/>
    <lineage>
        <taxon>Bacteria</taxon>
        <taxon>Bacillati</taxon>
        <taxon>Bacillota</taxon>
        <taxon>Bacilli</taxon>
        <taxon>Bacillales</taxon>
        <taxon>Bacillaceae</taxon>
        <taxon>Salicibibacter</taxon>
    </lineage>
</organism>
<dbReference type="GO" id="GO:0030410">
    <property type="term" value="F:nicotianamine synthase activity"/>
    <property type="evidence" value="ECO:0007669"/>
    <property type="project" value="InterPro"/>
</dbReference>
<reference evidence="3 4" key="1">
    <citation type="journal article" date="2018" name="J. Microbiol.">
        <title>Salicibibacter kimchii gen. nov., sp. nov., a moderately halophilic and alkalitolerant bacterium in the family Bacillaceae, isolated from kimchi.</title>
        <authorList>
            <person name="Jang J.Y."/>
            <person name="Oh Y.J."/>
            <person name="Lim S.K."/>
            <person name="Park H.K."/>
            <person name="Lee C."/>
            <person name="Kim J.Y."/>
            <person name="Lee M.A."/>
            <person name="Choi H.J."/>
        </authorList>
    </citation>
    <scope>NUCLEOTIDE SEQUENCE [LARGE SCALE GENOMIC DNA]</scope>
    <source>
        <strain evidence="3 4">NKC1-1</strain>
    </source>
</reference>
<dbReference type="PROSITE" id="PS51142">
    <property type="entry name" value="NAS"/>
    <property type="match status" value="1"/>
</dbReference>
<name>A0A345C2C4_9BACI</name>
<dbReference type="PANTHER" id="PTHR32266:SF12">
    <property type="entry name" value="NICOTIANAMINE SYNTHASE 3"/>
    <property type="match status" value="1"/>
</dbReference>
<dbReference type="Gene3D" id="3.40.50.150">
    <property type="entry name" value="Vaccinia Virus protein VP39"/>
    <property type="match status" value="1"/>
</dbReference>
<proteinExistence type="predicted"/>
<dbReference type="PANTHER" id="PTHR32266">
    <property type="entry name" value="NICOTIANAMINE SYNTHASE 3"/>
    <property type="match status" value="1"/>
</dbReference>
<dbReference type="EMBL" id="CP031092">
    <property type="protein sequence ID" value="AXF57355.1"/>
    <property type="molecule type" value="Genomic_DNA"/>
</dbReference>
<keyword evidence="4" id="KW-1185">Reference proteome</keyword>
<dbReference type="InterPro" id="IPR029063">
    <property type="entry name" value="SAM-dependent_MTases_sf"/>
</dbReference>
<dbReference type="GO" id="GO:0030418">
    <property type="term" value="P:nicotianamine biosynthetic process"/>
    <property type="evidence" value="ECO:0007669"/>
    <property type="project" value="InterPro"/>
</dbReference>
<accession>A0A345C2C4</accession>
<evidence type="ECO:0000256" key="2">
    <source>
        <dbReference type="ARBA" id="ARBA00022691"/>
    </source>
</evidence>
<dbReference type="KEGG" id="rue:DT065_16045"/>